<sequence>MGSIKSFLKKRKYVSVPLTLTATHHLELTAAINGVSGRFILDTGASNTCVGVDKMEFFKLNSKASEVKAAGAGATDMETQLSTKNTLEIGDWKRKKIKIILFDLSHINEALTSHEALPVDGIIGADVLEKGKAVIDYKSSKLYLKKKKRS</sequence>
<dbReference type="Proteomes" id="UP000625780">
    <property type="component" value="Unassembled WGS sequence"/>
</dbReference>
<dbReference type="RefSeq" id="WP_188369785.1">
    <property type="nucleotide sequence ID" value="NZ_BMFH01000001.1"/>
</dbReference>
<reference evidence="2" key="1">
    <citation type="journal article" date="2019" name="Int. J. Syst. Evol. Microbiol.">
        <title>The Global Catalogue of Microorganisms (GCM) 10K type strain sequencing project: providing services to taxonomists for standard genome sequencing and annotation.</title>
        <authorList>
            <consortium name="The Broad Institute Genomics Platform"/>
            <consortium name="The Broad Institute Genome Sequencing Center for Infectious Disease"/>
            <person name="Wu L."/>
            <person name="Ma J."/>
        </authorList>
    </citation>
    <scope>NUCLEOTIDE SEQUENCE [LARGE SCALE GENOMIC DNA]</scope>
    <source>
        <strain evidence="2">CGMCC 1.12606</strain>
    </source>
</reference>
<evidence type="ECO:0008006" key="3">
    <source>
        <dbReference type="Google" id="ProtNLM"/>
    </source>
</evidence>
<comment type="caution">
    <text evidence="1">The sequence shown here is derived from an EMBL/GenBank/DDBJ whole genome shotgun (WGS) entry which is preliminary data.</text>
</comment>
<organism evidence="1 2">
    <name type="scientific">Muriicola marianensis</name>
    <dbReference type="NCBI Taxonomy" id="1324801"/>
    <lineage>
        <taxon>Bacteria</taxon>
        <taxon>Pseudomonadati</taxon>
        <taxon>Bacteroidota</taxon>
        <taxon>Flavobacteriia</taxon>
        <taxon>Flavobacteriales</taxon>
        <taxon>Flavobacteriaceae</taxon>
        <taxon>Muriicola</taxon>
    </lineage>
</organism>
<gene>
    <name evidence="1" type="ORF">GCM10011361_12100</name>
</gene>
<dbReference type="EMBL" id="BMFH01000001">
    <property type="protein sequence ID" value="GGD46746.1"/>
    <property type="molecule type" value="Genomic_DNA"/>
</dbReference>
<name>A0ABQ1QWD5_9FLAO</name>
<dbReference type="Pfam" id="PF13650">
    <property type="entry name" value="Asp_protease_2"/>
    <property type="match status" value="1"/>
</dbReference>
<dbReference type="InterPro" id="IPR034122">
    <property type="entry name" value="Retropepsin-like_bacterial"/>
</dbReference>
<dbReference type="Gene3D" id="2.40.70.10">
    <property type="entry name" value="Acid Proteases"/>
    <property type="match status" value="1"/>
</dbReference>
<evidence type="ECO:0000313" key="2">
    <source>
        <dbReference type="Proteomes" id="UP000625780"/>
    </source>
</evidence>
<keyword evidence="2" id="KW-1185">Reference proteome</keyword>
<accession>A0ABQ1QWD5</accession>
<dbReference type="SUPFAM" id="SSF50630">
    <property type="entry name" value="Acid proteases"/>
    <property type="match status" value="1"/>
</dbReference>
<dbReference type="CDD" id="cd05483">
    <property type="entry name" value="retropepsin_like_bacteria"/>
    <property type="match status" value="1"/>
</dbReference>
<dbReference type="InterPro" id="IPR021109">
    <property type="entry name" value="Peptidase_aspartic_dom_sf"/>
</dbReference>
<evidence type="ECO:0000313" key="1">
    <source>
        <dbReference type="EMBL" id="GGD46746.1"/>
    </source>
</evidence>
<proteinExistence type="predicted"/>
<protein>
    <recommendedName>
        <fullName evidence="3">Acid protease</fullName>
    </recommendedName>
</protein>